<evidence type="ECO:0000313" key="7">
    <source>
        <dbReference type="Proteomes" id="UP000030401"/>
    </source>
</evidence>
<dbReference type="PRINTS" id="PR00039">
    <property type="entry name" value="HTHLYSR"/>
</dbReference>
<dbReference type="Proteomes" id="UP000030401">
    <property type="component" value="Unassembled WGS sequence"/>
</dbReference>
<dbReference type="Gene3D" id="1.10.10.10">
    <property type="entry name" value="Winged helix-like DNA-binding domain superfamily/Winged helix DNA-binding domain"/>
    <property type="match status" value="1"/>
</dbReference>
<comment type="caution">
    <text evidence="6">The sequence shown here is derived from an EMBL/GenBank/DDBJ whole genome shotgun (WGS) entry which is preliminary data.</text>
</comment>
<dbReference type="InterPro" id="IPR036390">
    <property type="entry name" value="WH_DNA-bd_sf"/>
</dbReference>
<proteinExistence type="inferred from homology"/>
<comment type="similarity">
    <text evidence="1">Belongs to the LysR transcriptional regulatory family.</text>
</comment>
<dbReference type="SUPFAM" id="SSF46785">
    <property type="entry name" value="Winged helix' DNA-binding domain"/>
    <property type="match status" value="1"/>
</dbReference>
<dbReference type="InterPro" id="IPR036388">
    <property type="entry name" value="WH-like_DNA-bd_sf"/>
</dbReference>
<dbReference type="eggNOG" id="COG0583">
    <property type="taxonomic scope" value="Bacteria"/>
</dbReference>
<name>A0A0A5G243_9BACI</name>
<gene>
    <name evidence="6" type="ORF">N784_16110</name>
</gene>
<dbReference type="AlphaFoldDB" id="A0A0A5G243"/>
<evidence type="ECO:0000256" key="4">
    <source>
        <dbReference type="ARBA" id="ARBA00023163"/>
    </source>
</evidence>
<dbReference type="Pfam" id="PF03466">
    <property type="entry name" value="LysR_substrate"/>
    <property type="match status" value="1"/>
</dbReference>
<reference evidence="6 7" key="1">
    <citation type="submission" date="2013-08" db="EMBL/GenBank/DDBJ databases">
        <authorList>
            <person name="Huang J."/>
            <person name="Wang G."/>
        </authorList>
    </citation>
    <scope>NUCLEOTIDE SEQUENCE [LARGE SCALE GENOMIC DNA]</scope>
    <source>
        <strain evidence="6 7">JSM 072002</strain>
    </source>
</reference>
<evidence type="ECO:0000256" key="3">
    <source>
        <dbReference type="ARBA" id="ARBA00023125"/>
    </source>
</evidence>
<dbReference type="PANTHER" id="PTHR30126:SF39">
    <property type="entry name" value="HTH-TYPE TRANSCRIPTIONAL REGULATOR CYSL"/>
    <property type="match status" value="1"/>
</dbReference>
<protein>
    <submittedName>
        <fullName evidence="6">Transcriptional regulator</fullName>
    </submittedName>
</protein>
<organism evidence="6 7">
    <name type="scientific">Pontibacillus litoralis JSM 072002</name>
    <dbReference type="NCBI Taxonomy" id="1385512"/>
    <lineage>
        <taxon>Bacteria</taxon>
        <taxon>Bacillati</taxon>
        <taxon>Bacillota</taxon>
        <taxon>Bacilli</taxon>
        <taxon>Bacillales</taxon>
        <taxon>Bacillaceae</taxon>
        <taxon>Pontibacillus</taxon>
    </lineage>
</organism>
<evidence type="ECO:0000313" key="6">
    <source>
        <dbReference type="EMBL" id="KGX87171.1"/>
    </source>
</evidence>
<dbReference type="STRING" id="1385512.N784_16110"/>
<dbReference type="InterPro" id="IPR005119">
    <property type="entry name" value="LysR_subst-bd"/>
</dbReference>
<dbReference type="Gene3D" id="3.40.190.10">
    <property type="entry name" value="Periplasmic binding protein-like II"/>
    <property type="match status" value="2"/>
</dbReference>
<dbReference type="OrthoDB" id="9785745at2"/>
<dbReference type="GO" id="GO:0003700">
    <property type="term" value="F:DNA-binding transcription factor activity"/>
    <property type="evidence" value="ECO:0007669"/>
    <property type="project" value="InterPro"/>
</dbReference>
<dbReference type="Pfam" id="PF00126">
    <property type="entry name" value="HTH_1"/>
    <property type="match status" value="1"/>
</dbReference>
<evidence type="ECO:0000259" key="5">
    <source>
        <dbReference type="PROSITE" id="PS50931"/>
    </source>
</evidence>
<keyword evidence="3" id="KW-0238">DNA-binding</keyword>
<dbReference type="SUPFAM" id="SSF53850">
    <property type="entry name" value="Periplasmic binding protein-like II"/>
    <property type="match status" value="1"/>
</dbReference>
<dbReference type="CDD" id="cd08420">
    <property type="entry name" value="PBP2_CysL_like"/>
    <property type="match status" value="1"/>
</dbReference>
<dbReference type="RefSeq" id="WP_036833640.1">
    <property type="nucleotide sequence ID" value="NZ_AVPG01000008.1"/>
</dbReference>
<accession>A0A0A5G243</accession>
<keyword evidence="2" id="KW-0805">Transcription regulation</keyword>
<evidence type="ECO:0000256" key="2">
    <source>
        <dbReference type="ARBA" id="ARBA00023015"/>
    </source>
</evidence>
<dbReference type="GO" id="GO:0000976">
    <property type="term" value="F:transcription cis-regulatory region binding"/>
    <property type="evidence" value="ECO:0007669"/>
    <property type="project" value="TreeGrafter"/>
</dbReference>
<dbReference type="EMBL" id="AVPG01000008">
    <property type="protein sequence ID" value="KGX87171.1"/>
    <property type="molecule type" value="Genomic_DNA"/>
</dbReference>
<feature type="domain" description="HTH lysR-type" evidence="5">
    <location>
        <begin position="1"/>
        <end position="57"/>
    </location>
</feature>
<keyword evidence="4" id="KW-0804">Transcription</keyword>
<dbReference type="PROSITE" id="PS50931">
    <property type="entry name" value="HTH_LYSR"/>
    <property type="match status" value="1"/>
</dbReference>
<dbReference type="PANTHER" id="PTHR30126">
    <property type="entry name" value="HTH-TYPE TRANSCRIPTIONAL REGULATOR"/>
    <property type="match status" value="1"/>
</dbReference>
<keyword evidence="7" id="KW-1185">Reference proteome</keyword>
<dbReference type="FunFam" id="1.10.10.10:FF:000001">
    <property type="entry name" value="LysR family transcriptional regulator"/>
    <property type="match status" value="1"/>
</dbReference>
<dbReference type="InterPro" id="IPR000847">
    <property type="entry name" value="LysR_HTH_N"/>
</dbReference>
<sequence>MNQAYRVYVYVVELGGFSKAANALYMTQPAVSQYIKALENEIGTSLLDRGHKHITMTKAGKIVYEHAKEILHHHETMHHLIHDLYNEPKGEIAIGASYTFGEYVLPNVMARLRNQYPLIQPTIHISNTLEIAKQVDQLHLDIGIVEGEVEANGIQVEHLAKDVMYIVAAKHHPLADLERIDSIALEDATWITREVGSGTREATDKLFEQLNIHPANRMEFGSTQVIKESVEAGLGLSLLSKWAIRKELEWGLLMTLPVEQGFVERSFSILLRKKLQQTRSTMALKQLLQEYVLEEV</sequence>
<evidence type="ECO:0000256" key="1">
    <source>
        <dbReference type="ARBA" id="ARBA00009437"/>
    </source>
</evidence>